<gene>
    <name evidence="8" type="ORF">DRJ20_02205</name>
    <name evidence="9" type="ORF">DRJ26_01790</name>
</gene>
<evidence type="ECO:0000313" key="9">
    <source>
        <dbReference type="EMBL" id="RLE54567.1"/>
    </source>
</evidence>
<evidence type="ECO:0000256" key="5">
    <source>
        <dbReference type="ARBA" id="ARBA00022806"/>
    </source>
</evidence>
<reference evidence="10 11" key="1">
    <citation type="submission" date="2018-06" db="EMBL/GenBank/DDBJ databases">
        <title>Extensive metabolic versatility and redundancy in microbially diverse, dynamic hydrothermal sediments.</title>
        <authorList>
            <person name="Dombrowski N."/>
            <person name="Teske A."/>
            <person name="Baker B.J."/>
        </authorList>
    </citation>
    <scope>NUCLEOTIDE SEQUENCE [LARGE SCALE GENOMIC DNA]</scope>
    <source>
        <strain evidence="9">B20_G2</strain>
        <strain evidence="8">B29_G17</strain>
    </source>
</reference>
<evidence type="ECO:0000313" key="11">
    <source>
        <dbReference type="Proteomes" id="UP000269499"/>
    </source>
</evidence>
<dbReference type="GO" id="GO:0005524">
    <property type="term" value="F:ATP binding"/>
    <property type="evidence" value="ECO:0007669"/>
    <property type="project" value="UniProtKB-KW"/>
</dbReference>
<dbReference type="Gene3D" id="3.40.50.300">
    <property type="entry name" value="P-loop containing nucleotide triphosphate hydrolases"/>
    <property type="match status" value="1"/>
</dbReference>
<dbReference type="Pfam" id="PF17856">
    <property type="entry name" value="TIP49_C"/>
    <property type="match status" value="1"/>
</dbReference>
<dbReference type="SMART" id="SM00382">
    <property type="entry name" value="AAA"/>
    <property type="match status" value="1"/>
</dbReference>
<dbReference type="AlphaFoldDB" id="A0A497EW60"/>
<evidence type="ECO:0000313" key="10">
    <source>
        <dbReference type="Proteomes" id="UP000268446"/>
    </source>
</evidence>
<dbReference type="GO" id="GO:0003678">
    <property type="term" value="F:DNA helicase activity"/>
    <property type="evidence" value="ECO:0007669"/>
    <property type="project" value="UniProtKB-EC"/>
</dbReference>
<dbReference type="InterPro" id="IPR003593">
    <property type="entry name" value="AAA+_ATPase"/>
</dbReference>
<keyword evidence="3" id="KW-0547">Nucleotide-binding</keyword>
<dbReference type="InterPro" id="IPR041048">
    <property type="entry name" value="RuvB-like_C"/>
</dbReference>
<dbReference type="EC" id="3.6.4.12" evidence="2"/>
<dbReference type="Gene3D" id="2.40.50.360">
    <property type="entry name" value="RuvB-like helicase, domain II"/>
    <property type="match status" value="1"/>
</dbReference>
<dbReference type="GO" id="GO:0016787">
    <property type="term" value="F:hydrolase activity"/>
    <property type="evidence" value="ECO:0007669"/>
    <property type="project" value="UniProtKB-KW"/>
</dbReference>
<proteinExistence type="inferred from homology"/>
<dbReference type="Pfam" id="PF06068">
    <property type="entry name" value="TIP49"/>
    <property type="match status" value="1"/>
</dbReference>
<evidence type="ECO:0000256" key="6">
    <source>
        <dbReference type="ARBA" id="ARBA00022840"/>
    </source>
</evidence>
<name>A0A497EW60_9CREN</name>
<dbReference type="Gene3D" id="1.10.8.60">
    <property type="match status" value="1"/>
</dbReference>
<dbReference type="Proteomes" id="UP000268446">
    <property type="component" value="Unassembled WGS sequence"/>
</dbReference>
<organism evidence="8 10">
    <name type="scientific">Thermoproteota archaeon</name>
    <dbReference type="NCBI Taxonomy" id="2056631"/>
    <lineage>
        <taxon>Archaea</taxon>
        <taxon>Thermoproteota</taxon>
    </lineage>
</organism>
<dbReference type="InterPro" id="IPR027417">
    <property type="entry name" value="P-loop_NTPase"/>
</dbReference>
<dbReference type="Proteomes" id="UP000269499">
    <property type="component" value="Unassembled WGS sequence"/>
</dbReference>
<evidence type="ECO:0000256" key="2">
    <source>
        <dbReference type="ARBA" id="ARBA00012551"/>
    </source>
</evidence>
<evidence type="ECO:0000313" key="8">
    <source>
        <dbReference type="EMBL" id="RLE51396.1"/>
    </source>
</evidence>
<feature type="domain" description="AAA+ ATPase" evidence="7">
    <location>
        <begin position="59"/>
        <end position="371"/>
    </location>
</feature>
<protein>
    <recommendedName>
        <fullName evidence="2">DNA helicase</fullName>
        <ecNumber evidence="2">3.6.4.12</ecNumber>
    </recommendedName>
</protein>
<comment type="caution">
    <text evidence="8">The sequence shown here is derived from an EMBL/GenBank/DDBJ whole genome shotgun (WGS) entry which is preliminary data.</text>
</comment>
<keyword evidence="5" id="KW-0347">Helicase</keyword>
<evidence type="ECO:0000256" key="4">
    <source>
        <dbReference type="ARBA" id="ARBA00022801"/>
    </source>
</evidence>
<comment type="similarity">
    <text evidence="1">Belongs to the RuvB family.</text>
</comment>
<keyword evidence="6" id="KW-0067">ATP-binding</keyword>
<evidence type="ECO:0000259" key="7">
    <source>
        <dbReference type="SMART" id="SM00382"/>
    </source>
</evidence>
<dbReference type="FunFam" id="2.40.50.360:FF:000001">
    <property type="entry name" value="RuvB-like helicase"/>
    <property type="match status" value="1"/>
</dbReference>
<dbReference type="EMBL" id="QMRA01000022">
    <property type="protein sequence ID" value="RLE54567.1"/>
    <property type="molecule type" value="Genomic_DNA"/>
</dbReference>
<dbReference type="InterPro" id="IPR042487">
    <property type="entry name" value="RuvBL1/2_DNA/RNA_bd_dom"/>
</dbReference>
<dbReference type="EMBL" id="QMQZ01000058">
    <property type="protein sequence ID" value="RLE51396.1"/>
    <property type="molecule type" value="Genomic_DNA"/>
</dbReference>
<sequence length="449" mass="49755">MAVSIREIGFIRVGAHSHIKGLGLKDGKALMKADGMVGQIEAREAAGIIVDLIKQGKMAGRGILLAGPPGTGKTAIAVAIAKELGEDVPFIAISGSEIYSSELKKTEVLMQAMRKAIGVRIHEFRKVYEGMVSDLDIKMTRHPYNPYQQIPESAKIKLKTRREEKTLTVGSSIAMQLIARGVSVGDVIWIDAETGRVTKLGRCKEHEGPKYDIEAEAQVPLPEGAVLKEKEFVYTVTLHDLDVRMHSSSGGLFSLLFGGREEKEIPPDVRQEVDNLVKKWVDDGRAEIIPGVMFIDEASALDIEAFSFLGRAMESELAPIIILATNRGITKIRGTDIESPHGIPLDILDRLMIITTRKYKAEEIKEILKIRAGEEGVKLSEKALEKLTEIGEQTSLRYAVQMLTPAQIIAKRKGREEVLPEDVEEVRNLFADVKQSTRYLKEHEEEMLK</sequence>
<dbReference type="PANTHER" id="PTHR11093">
    <property type="entry name" value="RUVB-RELATED REPTIN AND PONTIN"/>
    <property type="match status" value="1"/>
</dbReference>
<dbReference type="FunFam" id="1.10.8.60:FF:000010">
    <property type="entry name" value="RuvB-like helicase"/>
    <property type="match status" value="1"/>
</dbReference>
<dbReference type="FunFam" id="3.40.50.300:FF:002221">
    <property type="entry name" value="RuvB-like 2"/>
    <property type="match status" value="1"/>
</dbReference>
<accession>A0A497EW60</accession>
<evidence type="ECO:0000256" key="1">
    <source>
        <dbReference type="ARBA" id="ARBA00007519"/>
    </source>
</evidence>
<dbReference type="InterPro" id="IPR010339">
    <property type="entry name" value="TIP49_P-loop"/>
</dbReference>
<dbReference type="SUPFAM" id="SSF52540">
    <property type="entry name" value="P-loop containing nucleoside triphosphate hydrolases"/>
    <property type="match status" value="1"/>
</dbReference>
<evidence type="ECO:0000256" key="3">
    <source>
        <dbReference type="ARBA" id="ARBA00022741"/>
    </source>
</evidence>
<keyword evidence="4" id="KW-0378">Hydrolase</keyword>
<dbReference type="InterPro" id="IPR027238">
    <property type="entry name" value="RuvB-like"/>
</dbReference>